<dbReference type="RefSeq" id="WP_250826151.1">
    <property type="nucleotide sequence ID" value="NZ_JAMOIL010000002.1"/>
</dbReference>
<accession>A0A9X2D6U6</accession>
<dbReference type="SUPFAM" id="SSF53756">
    <property type="entry name" value="UDP-Glycosyltransferase/glycogen phosphorylase"/>
    <property type="match status" value="1"/>
</dbReference>
<dbReference type="GO" id="GO:1901137">
    <property type="term" value="P:carbohydrate derivative biosynthetic process"/>
    <property type="evidence" value="ECO:0007669"/>
    <property type="project" value="UniProtKB-ARBA"/>
</dbReference>
<dbReference type="InterPro" id="IPR050194">
    <property type="entry name" value="Glycosyltransferase_grp1"/>
</dbReference>
<reference evidence="5" key="1">
    <citation type="submission" date="2022-05" db="EMBL/GenBank/DDBJ databases">
        <authorList>
            <person name="Tuo L."/>
        </authorList>
    </citation>
    <scope>NUCLEOTIDE SEQUENCE</scope>
    <source>
        <strain evidence="5">BSK12Z-4</strain>
    </source>
</reference>
<keyword evidence="6" id="KW-1185">Reference proteome</keyword>
<feature type="domain" description="Glycosyltransferase subfamily 4-like N-terminal" evidence="4">
    <location>
        <begin position="23"/>
        <end position="185"/>
    </location>
</feature>
<dbReference type="AlphaFoldDB" id="A0A9X2D6U6"/>
<dbReference type="Pfam" id="PF13439">
    <property type="entry name" value="Glyco_transf_4"/>
    <property type="match status" value="1"/>
</dbReference>
<dbReference type="PANTHER" id="PTHR45947:SF3">
    <property type="entry name" value="SULFOQUINOVOSYL TRANSFERASE SQD2"/>
    <property type="match status" value="1"/>
</dbReference>
<protein>
    <submittedName>
        <fullName evidence="5">Glycosyltransferase family 4 protein</fullName>
    </submittedName>
</protein>
<dbReference type="EMBL" id="JAMOIL010000002">
    <property type="protein sequence ID" value="MCM0619289.1"/>
    <property type="molecule type" value="Genomic_DNA"/>
</dbReference>
<gene>
    <name evidence="5" type="ORF">M8330_03125</name>
</gene>
<dbReference type="CDD" id="cd03801">
    <property type="entry name" value="GT4_PimA-like"/>
    <property type="match status" value="1"/>
</dbReference>
<sequence length="405" mass="42870">MTAWNGPTGRSLWHVADSYAPKVGGIETHVAALAAHQVAAGHRVRVVTLAPAGDTATSPQDGVEVTRLAAGETGLSFAGLAGLVDHLRHRLRHDRPDVVHVHASVLSPLAAAAIRAAHEERVPALVTVHSLWADLGPLPWLVRHGLRLHETDTVWSAVSRVAADAVAPLAAPREVHVLPNAVDPDAWTSLAAAALARTSSPEADPDPDRALHLVAVMRLTRVKRAVPLVEVLHRVREQVPAVVPLRATIAGDGPQRRGVEARLRRHGMDWVSLPGSLDRPAVRALLADADVFLAPAHRESFGIAPLEARSSGVPVVAPAASGVTEFLQPGLEGLLASDDIDMAAQVTRLCTDPALRARMVHHDATTPPAFDWQRARQGADVLYARAAALVGVPLPAAPLLLEVGR</sequence>
<evidence type="ECO:0000256" key="2">
    <source>
        <dbReference type="ARBA" id="ARBA00022679"/>
    </source>
</evidence>
<dbReference type="InterPro" id="IPR001296">
    <property type="entry name" value="Glyco_trans_1"/>
</dbReference>
<evidence type="ECO:0000313" key="6">
    <source>
        <dbReference type="Proteomes" id="UP001139485"/>
    </source>
</evidence>
<dbReference type="GO" id="GO:0016758">
    <property type="term" value="F:hexosyltransferase activity"/>
    <property type="evidence" value="ECO:0007669"/>
    <property type="project" value="TreeGrafter"/>
</dbReference>
<dbReference type="Gene3D" id="3.40.50.2000">
    <property type="entry name" value="Glycogen Phosphorylase B"/>
    <property type="match status" value="2"/>
</dbReference>
<name>A0A9X2D6U6_9ACTN</name>
<keyword evidence="1" id="KW-0328">Glycosyltransferase</keyword>
<proteinExistence type="predicted"/>
<comment type="caution">
    <text evidence="5">The sequence shown here is derived from an EMBL/GenBank/DDBJ whole genome shotgun (WGS) entry which is preliminary data.</text>
</comment>
<dbReference type="PANTHER" id="PTHR45947">
    <property type="entry name" value="SULFOQUINOVOSYL TRANSFERASE SQD2"/>
    <property type="match status" value="1"/>
</dbReference>
<dbReference type="Proteomes" id="UP001139485">
    <property type="component" value="Unassembled WGS sequence"/>
</dbReference>
<feature type="domain" description="Glycosyl transferase family 1" evidence="3">
    <location>
        <begin position="212"/>
        <end position="360"/>
    </location>
</feature>
<keyword evidence="2" id="KW-0808">Transferase</keyword>
<evidence type="ECO:0000259" key="3">
    <source>
        <dbReference type="Pfam" id="PF00534"/>
    </source>
</evidence>
<evidence type="ECO:0000256" key="1">
    <source>
        <dbReference type="ARBA" id="ARBA00022676"/>
    </source>
</evidence>
<evidence type="ECO:0000259" key="4">
    <source>
        <dbReference type="Pfam" id="PF13439"/>
    </source>
</evidence>
<dbReference type="InterPro" id="IPR028098">
    <property type="entry name" value="Glyco_trans_4-like_N"/>
</dbReference>
<dbReference type="Pfam" id="PF00534">
    <property type="entry name" value="Glycos_transf_1"/>
    <property type="match status" value="1"/>
</dbReference>
<organism evidence="5 6">
    <name type="scientific">Nocardioides bruguierae</name>
    <dbReference type="NCBI Taxonomy" id="2945102"/>
    <lineage>
        <taxon>Bacteria</taxon>
        <taxon>Bacillati</taxon>
        <taxon>Actinomycetota</taxon>
        <taxon>Actinomycetes</taxon>
        <taxon>Propionibacteriales</taxon>
        <taxon>Nocardioidaceae</taxon>
        <taxon>Nocardioides</taxon>
    </lineage>
</organism>
<evidence type="ECO:0000313" key="5">
    <source>
        <dbReference type="EMBL" id="MCM0619289.1"/>
    </source>
</evidence>